<evidence type="ECO:0000313" key="4">
    <source>
        <dbReference type="Proteomes" id="UP000271705"/>
    </source>
</evidence>
<dbReference type="CDD" id="cd02440">
    <property type="entry name" value="AdoMet_MTases"/>
    <property type="match status" value="1"/>
</dbReference>
<keyword evidence="1" id="KW-0175">Coiled coil</keyword>
<dbReference type="InterPro" id="IPR050508">
    <property type="entry name" value="Methyltransf_Superfamily"/>
</dbReference>
<sequence length="338" mass="36627">MHRAPPTMHDGSAAMCADPTPFPQAAHWTQLWRTGVLHSCSHGIEGNYDGELRLFWERNAAALPQGARVLDVGTGNGAIALLIHRFRPDLQVVGTDLADVDPRSNVVDGRELFSEITFLPRTPMHAIPLADGSVDLIASQYAFEYAAQAPALQEFFRLVGSGGRIALILHSTHSEIARISVRQAQAITEVLRNDGIFDRAEQVIQALDSARASGLSSLSGSTTAEQSRLAFNEAASALVERALAERDLPVLGRSVGILQDALGSVAQDPPAALRRLQNGRAVLAEEAARLQELMQATRSEDEMKSLVEALYAQGMRSGFEPLMYRGVNMGWALEAVRE</sequence>
<reference evidence="3 4" key="1">
    <citation type="submission" date="2018-12" db="EMBL/GenBank/DDBJ databases">
        <authorList>
            <person name="Kartti S."/>
            <person name="Manni A."/>
            <person name="Chemao El Fihri M.W."/>
            <person name="Laamarti M."/>
            <person name="Temsamani L."/>
            <person name="El Jamali J.E."/>
            <person name="Ouadghiri M."/>
            <person name="Ibrahimi A."/>
            <person name="Filati-Maltouf A."/>
        </authorList>
    </citation>
    <scope>NUCLEOTIDE SEQUENCE [LARGE SCALE GENOMIC DNA]</scope>
    <source>
        <strain evidence="3 4">MDMC339</strain>
    </source>
</reference>
<dbReference type="GO" id="GO:0008757">
    <property type="term" value="F:S-adenosylmethionine-dependent methyltransferase activity"/>
    <property type="evidence" value="ECO:0007669"/>
    <property type="project" value="InterPro"/>
</dbReference>
<feature type="coiled-coil region" evidence="1">
    <location>
        <begin position="273"/>
        <end position="300"/>
    </location>
</feature>
<evidence type="ECO:0000313" key="3">
    <source>
        <dbReference type="EMBL" id="RTQ88775.1"/>
    </source>
</evidence>
<dbReference type="InterPro" id="IPR013216">
    <property type="entry name" value="Methyltransf_11"/>
</dbReference>
<dbReference type="InterPro" id="IPR029063">
    <property type="entry name" value="SAM-dependent_MTases_sf"/>
</dbReference>
<name>A0A3S0QQ45_STEMA</name>
<evidence type="ECO:0000259" key="2">
    <source>
        <dbReference type="Pfam" id="PF08241"/>
    </source>
</evidence>
<dbReference type="Gene3D" id="3.40.50.150">
    <property type="entry name" value="Vaccinia Virus protein VP39"/>
    <property type="match status" value="1"/>
</dbReference>
<dbReference type="Proteomes" id="UP000271705">
    <property type="component" value="Unassembled WGS sequence"/>
</dbReference>
<dbReference type="GO" id="GO:0032259">
    <property type="term" value="P:methylation"/>
    <property type="evidence" value="ECO:0007669"/>
    <property type="project" value="UniProtKB-KW"/>
</dbReference>
<dbReference type="PANTHER" id="PTHR42912">
    <property type="entry name" value="METHYLTRANSFERASE"/>
    <property type="match status" value="1"/>
</dbReference>
<comment type="caution">
    <text evidence="3">The sequence shown here is derived from an EMBL/GenBank/DDBJ whole genome shotgun (WGS) entry which is preliminary data.</text>
</comment>
<dbReference type="EMBL" id="RXLZ01000032">
    <property type="protein sequence ID" value="RTQ88775.1"/>
    <property type="molecule type" value="Genomic_DNA"/>
</dbReference>
<keyword evidence="3" id="KW-0489">Methyltransferase</keyword>
<dbReference type="Pfam" id="PF08241">
    <property type="entry name" value="Methyltransf_11"/>
    <property type="match status" value="1"/>
</dbReference>
<evidence type="ECO:0000256" key="1">
    <source>
        <dbReference type="SAM" id="Coils"/>
    </source>
</evidence>
<protein>
    <submittedName>
        <fullName evidence="3">Class I SAM-dependent methyltransferase</fullName>
    </submittedName>
</protein>
<gene>
    <name evidence="3" type="ORF">EKL94_12160</name>
</gene>
<accession>A0A3S0QQ45</accession>
<dbReference type="AlphaFoldDB" id="A0A3S0QQ45"/>
<organism evidence="3 4">
    <name type="scientific">Stenotrophomonas maltophilia</name>
    <name type="common">Pseudomonas maltophilia</name>
    <name type="synonym">Xanthomonas maltophilia</name>
    <dbReference type="NCBI Taxonomy" id="40324"/>
    <lineage>
        <taxon>Bacteria</taxon>
        <taxon>Pseudomonadati</taxon>
        <taxon>Pseudomonadota</taxon>
        <taxon>Gammaproteobacteria</taxon>
        <taxon>Lysobacterales</taxon>
        <taxon>Lysobacteraceae</taxon>
        <taxon>Stenotrophomonas</taxon>
        <taxon>Stenotrophomonas maltophilia group</taxon>
    </lineage>
</organism>
<feature type="domain" description="Methyltransferase type 11" evidence="2">
    <location>
        <begin position="70"/>
        <end position="166"/>
    </location>
</feature>
<proteinExistence type="predicted"/>
<dbReference type="SUPFAM" id="SSF53335">
    <property type="entry name" value="S-adenosyl-L-methionine-dependent methyltransferases"/>
    <property type="match status" value="1"/>
</dbReference>
<keyword evidence="3" id="KW-0808">Transferase</keyword>